<reference evidence="2" key="1">
    <citation type="submission" date="2020-10" db="EMBL/GenBank/DDBJ databases">
        <authorList>
            <person name="Kadnikov V."/>
            <person name="Beletsky A.V."/>
            <person name="Mardanov A.V."/>
            <person name="Karnachuk O.V."/>
            <person name="Ravin N.V."/>
        </authorList>
    </citation>
    <scope>NUCLEOTIDE SEQUENCE</scope>
    <source>
        <strain evidence="2">Bu02</strain>
    </source>
</reference>
<dbReference type="InterPro" id="IPR012337">
    <property type="entry name" value="RNaseH-like_sf"/>
</dbReference>
<dbReference type="GO" id="GO:0003676">
    <property type="term" value="F:nucleic acid binding"/>
    <property type="evidence" value="ECO:0007669"/>
    <property type="project" value="InterPro"/>
</dbReference>
<dbReference type="EMBL" id="CP062796">
    <property type="protein sequence ID" value="QUL98236.1"/>
    <property type="molecule type" value="Genomic_DNA"/>
</dbReference>
<dbReference type="GO" id="GO:0015074">
    <property type="term" value="P:DNA integration"/>
    <property type="evidence" value="ECO:0007669"/>
    <property type="project" value="InterPro"/>
</dbReference>
<dbReference type="InterPro" id="IPR036397">
    <property type="entry name" value="RNaseH_sf"/>
</dbReference>
<dbReference type="SUPFAM" id="SSF53098">
    <property type="entry name" value="Ribonuclease H-like"/>
    <property type="match status" value="1"/>
</dbReference>
<dbReference type="AlphaFoldDB" id="A0AAT9LAW1"/>
<dbReference type="NCBIfam" id="NF033594">
    <property type="entry name" value="transpos_ISNCY_2"/>
    <property type="match status" value="1"/>
</dbReference>
<reference evidence="2" key="2">
    <citation type="journal article" date="2023" name="Biology">
        <title>Prokaryotic Life Associated with Coal-Fire Gas Vents Revealed by Metagenomics.</title>
        <authorList>
            <person name="Kadnikov V.V."/>
            <person name="Mardanov A.V."/>
            <person name="Beletsky A.V."/>
            <person name="Karnachuk O.V."/>
            <person name="Ravin N.V."/>
        </authorList>
    </citation>
    <scope>NUCLEOTIDE SEQUENCE</scope>
    <source>
        <strain evidence="2">Bu02</strain>
    </source>
</reference>
<dbReference type="InterPro" id="IPR009057">
    <property type="entry name" value="Homeodomain-like_sf"/>
</dbReference>
<proteinExistence type="predicted"/>
<gene>
    <name evidence="2" type="ORF">IMF26_09385</name>
</gene>
<evidence type="ECO:0000313" key="2">
    <source>
        <dbReference type="EMBL" id="QUL98236.1"/>
    </source>
</evidence>
<dbReference type="KEGG" id="fcz:IMF26_09385"/>
<feature type="domain" description="Integrase catalytic" evidence="1">
    <location>
        <begin position="131"/>
        <end position="260"/>
    </location>
</feature>
<dbReference type="Pfam" id="PF13551">
    <property type="entry name" value="HTH_29"/>
    <property type="match status" value="1"/>
</dbReference>
<dbReference type="Gene3D" id="3.30.420.10">
    <property type="entry name" value="Ribonuclease H-like superfamily/Ribonuclease H"/>
    <property type="match status" value="1"/>
</dbReference>
<dbReference type="SUPFAM" id="SSF46689">
    <property type="entry name" value="Homeodomain-like"/>
    <property type="match status" value="1"/>
</dbReference>
<sequence length="318" mass="35161">MARGDISLNPKEYITEQVLEGNLTIKQAAEMLQLSEQQVKRLKKGMKEEGVAALAHKNRGRTPKHAISKDIRDMVCLLATGICKGASANHMAELLTENHGIKISAKSVIRILRSAGIIPEPKKQRRHRKARERAPQEGLLVQIDASPCNWLEGRCPELSLHGAIDDATGKILGLYFRPEEDLRGYFEVLMQVVQRNGVPRCVYSDRHTIFVSPNKDKLTIEEELEGKTVNLTQFGTALNELGISHIQARSPEAKGRIERLPNAVTNLPQTIHGFASRCVNQTQTLYPTTSAAMQTGTWTPLQPLIRGNTGAVNTAPIT</sequence>
<name>A0AAT9LAW1_9FIRM</name>
<dbReference type="InterPro" id="IPR001584">
    <property type="entry name" value="Integrase_cat-core"/>
</dbReference>
<accession>A0AAT9LAW1</accession>
<dbReference type="PANTHER" id="PTHR35004:SF7">
    <property type="entry name" value="INTEGRASE PROTEIN"/>
    <property type="match status" value="1"/>
</dbReference>
<dbReference type="InterPro" id="IPR047797">
    <property type="entry name" value="ISNCY_transpos"/>
</dbReference>
<evidence type="ECO:0000259" key="1">
    <source>
        <dbReference type="PROSITE" id="PS50994"/>
    </source>
</evidence>
<dbReference type="PANTHER" id="PTHR35004">
    <property type="entry name" value="TRANSPOSASE RV3428C-RELATED"/>
    <property type="match status" value="1"/>
</dbReference>
<dbReference type="PROSITE" id="PS50994">
    <property type="entry name" value="INTEGRASE"/>
    <property type="match status" value="1"/>
</dbReference>
<organism evidence="2">
    <name type="scientific">Candidatus Fermentithermobacillus carboniphilus</name>
    <dbReference type="NCBI Taxonomy" id="3085328"/>
    <lineage>
        <taxon>Bacteria</taxon>
        <taxon>Bacillati</taxon>
        <taxon>Bacillota</taxon>
        <taxon>Candidatus Fermentithermobacillia</taxon>
        <taxon>Candidatus Fermentithermobacillales</taxon>
        <taxon>Candidatus Fermentithermobacillaceae</taxon>
        <taxon>Candidatus Fermentithermobacillus</taxon>
    </lineage>
</organism>
<protein>
    <submittedName>
        <fullName evidence="2">ISNCY family transposase</fullName>
    </submittedName>
</protein>